<evidence type="ECO:0000313" key="1">
    <source>
        <dbReference type="EMBL" id="CAI2197617.1"/>
    </source>
</evidence>
<organism evidence="1 2">
    <name type="scientific">Funneliformis geosporum</name>
    <dbReference type="NCBI Taxonomy" id="1117311"/>
    <lineage>
        <taxon>Eukaryota</taxon>
        <taxon>Fungi</taxon>
        <taxon>Fungi incertae sedis</taxon>
        <taxon>Mucoromycota</taxon>
        <taxon>Glomeromycotina</taxon>
        <taxon>Glomeromycetes</taxon>
        <taxon>Glomerales</taxon>
        <taxon>Glomeraceae</taxon>
        <taxon>Funneliformis</taxon>
    </lineage>
</organism>
<proteinExistence type="predicted"/>
<reference evidence="1" key="1">
    <citation type="submission" date="2022-08" db="EMBL/GenBank/DDBJ databases">
        <authorList>
            <person name="Kallberg Y."/>
            <person name="Tangrot J."/>
            <person name="Rosling A."/>
        </authorList>
    </citation>
    <scope>NUCLEOTIDE SEQUENCE</scope>
    <source>
        <strain evidence="1">Wild A</strain>
    </source>
</reference>
<dbReference type="Proteomes" id="UP001153678">
    <property type="component" value="Unassembled WGS sequence"/>
</dbReference>
<accession>A0A9W4T9R8</accession>
<comment type="caution">
    <text evidence="1">The sequence shown here is derived from an EMBL/GenBank/DDBJ whole genome shotgun (WGS) entry which is preliminary data.</text>
</comment>
<evidence type="ECO:0000313" key="2">
    <source>
        <dbReference type="Proteomes" id="UP001153678"/>
    </source>
</evidence>
<keyword evidence="2" id="KW-1185">Reference proteome</keyword>
<dbReference type="OrthoDB" id="2414197at2759"/>
<name>A0A9W4T9R8_9GLOM</name>
<dbReference type="EMBL" id="CAMKVN010016686">
    <property type="protein sequence ID" value="CAI2197617.1"/>
    <property type="molecule type" value="Genomic_DNA"/>
</dbReference>
<gene>
    <name evidence="1" type="ORF">FWILDA_LOCUS18166</name>
</gene>
<sequence length="47" mass="5648">VRHAYNKWMDEAVKEYIPKGKIKWPLYSLVATWIKEAWDNIDPAMIQ</sequence>
<dbReference type="AlphaFoldDB" id="A0A9W4T9R8"/>
<feature type="non-terminal residue" evidence="1">
    <location>
        <position position="1"/>
    </location>
</feature>
<protein>
    <submittedName>
        <fullName evidence="1">15949_t:CDS:1</fullName>
    </submittedName>
</protein>